<keyword evidence="2" id="KW-1185">Reference proteome</keyword>
<dbReference type="AlphaFoldDB" id="A0A0M3IFS6"/>
<accession>A0A0M3IFS6</accession>
<evidence type="ECO:0000256" key="1">
    <source>
        <dbReference type="SAM" id="Coils"/>
    </source>
</evidence>
<evidence type="ECO:0000313" key="3">
    <source>
        <dbReference type="WBParaSite" id="ALUE_0001708901-mRNA-1"/>
    </source>
</evidence>
<keyword evidence="1" id="KW-0175">Coiled coil</keyword>
<reference evidence="3" key="1">
    <citation type="submission" date="2017-02" db="UniProtKB">
        <authorList>
            <consortium name="WormBaseParasite"/>
        </authorList>
    </citation>
    <scope>IDENTIFICATION</scope>
</reference>
<feature type="coiled-coil region" evidence="1">
    <location>
        <begin position="61"/>
        <end position="116"/>
    </location>
</feature>
<feature type="coiled-coil region" evidence="1">
    <location>
        <begin position="154"/>
        <end position="184"/>
    </location>
</feature>
<evidence type="ECO:0000313" key="2">
    <source>
        <dbReference type="Proteomes" id="UP000036681"/>
    </source>
</evidence>
<name>A0A0M3IFS6_ASCLU</name>
<organism evidence="2 3">
    <name type="scientific">Ascaris lumbricoides</name>
    <name type="common">Giant roundworm</name>
    <dbReference type="NCBI Taxonomy" id="6252"/>
    <lineage>
        <taxon>Eukaryota</taxon>
        <taxon>Metazoa</taxon>
        <taxon>Ecdysozoa</taxon>
        <taxon>Nematoda</taxon>
        <taxon>Chromadorea</taxon>
        <taxon>Rhabditida</taxon>
        <taxon>Spirurina</taxon>
        <taxon>Ascaridomorpha</taxon>
        <taxon>Ascaridoidea</taxon>
        <taxon>Ascarididae</taxon>
        <taxon>Ascaris</taxon>
    </lineage>
</organism>
<dbReference type="Proteomes" id="UP000036681">
    <property type="component" value="Unplaced"/>
</dbReference>
<proteinExistence type="predicted"/>
<dbReference type="WBParaSite" id="ALUE_0001708901-mRNA-1">
    <property type="protein sequence ID" value="ALUE_0001708901-mRNA-1"/>
    <property type="gene ID" value="ALUE_0001708901"/>
</dbReference>
<protein>
    <submittedName>
        <fullName evidence="3">Cilia- and flagella-associated protein 157</fullName>
    </submittedName>
</protein>
<sequence>MLRLFSRKKTTTRKMLTKDSEELIADLKLQLLRTEKERDIAMSRMLRLFSRKKTTTRKMLTKDSEELIAELKLQLLRTEKERDIAMSRKEADEEQLDKLREKVRELAYELQDAKDLILSERSLRFERIFQPSCIIYLCIQATVVVHRTCTSMYIDRKEADEEQLDKLREKVRELAYELQDAKDLILSERSLRESTLSVEAIAVIELNDQIARCHTQIGQLRLMLKNCESKRKALSIQLSVLNDKLQRSEYLRREANRRWRSAEISAIEWRKRALTSERIEHTIKHFIERDRNFRNERMHSIRKSGRSGAYYANQLCHQLYETTPRLSRPSIDRSSKIAMPNLPKRLFECNQQY</sequence>